<keyword evidence="13" id="KW-1185">Reference proteome</keyword>
<dbReference type="SUPFAM" id="SSF56059">
    <property type="entry name" value="Glutathione synthetase ATP-binding domain-like"/>
    <property type="match status" value="1"/>
</dbReference>
<evidence type="ECO:0000256" key="5">
    <source>
        <dbReference type="ARBA" id="ARBA00022723"/>
    </source>
</evidence>
<gene>
    <name evidence="10 12" type="primary">gshB</name>
    <name evidence="12" type="ORF">FcAc13_06825</name>
</gene>
<evidence type="ECO:0000256" key="3">
    <source>
        <dbReference type="ARBA" id="ARBA00022598"/>
    </source>
</evidence>
<dbReference type="GO" id="GO:0004363">
    <property type="term" value="F:glutathione synthase activity"/>
    <property type="evidence" value="ECO:0007669"/>
    <property type="project" value="UniProtKB-EC"/>
</dbReference>
<dbReference type="EMBL" id="JABURY010000015">
    <property type="protein sequence ID" value="MBC9131021.1"/>
    <property type="molecule type" value="Genomic_DNA"/>
</dbReference>
<evidence type="ECO:0000256" key="1">
    <source>
        <dbReference type="ARBA" id="ARBA00001936"/>
    </source>
</evidence>
<dbReference type="NCBIfam" id="NF003573">
    <property type="entry name" value="PRK05246.1"/>
    <property type="match status" value="1"/>
</dbReference>
<comment type="catalytic activity">
    <reaction evidence="10">
        <text>gamma-L-glutamyl-L-cysteine + glycine + ATP = glutathione + ADP + phosphate + H(+)</text>
        <dbReference type="Rhea" id="RHEA:13557"/>
        <dbReference type="ChEBI" id="CHEBI:15378"/>
        <dbReference type="ChEBI" id="CHEBI:30616"/>
        <dbReference type="ChEBI" id="CHEBI:43474"/>
        <dbReference type="ChEBI" id="CHEBI:57305"/>
        <dbReference type="ChEBI" id="CHEBI:57925"/>
        <dbReference type="ChEBI" id="CHEBI:58173"/>
        <dbReference type="ChEBI" id="CHEBI:456216"/>
        <dbReference type="EC" id="6.3.2.3"/>
    </reaction>
</comment>
<accession>A0ABR7QXR0</accession>
<dbReference type="Gene3D" id="3.40.50.20">
    <property type="match status" value="1"/>
</dbReference>
<dbReference type="Gene3D" id="3.30.470.20">
    <property type="entry name" value="ATP-grasp fold, B domain"/>
    <property type="match status" value="1"/>
</dbReference>
<dbReference type="InterPro" id="IPR004215">
    <property type="entry name" value="GSHS_N"/>
</dbReference>
<evidence type="ECO:0000313" key="12">
    <source>
        <dbReference type="EMBL" id="MBC9131021.1"/>
    </source>
</evidence>
<dbReference type="Pfam" id="PF02955">
    <property type="entry name" value="GSH-S_ATP"/>
    <property type="match status" value="1"/>
</dbReference>
<dbReference type="PROSITE" id="PS50975">
    <property type="entry name" value="ATP_GRASP"/>
    <property type="match status" value="1"/>
</dbReference>
<dbReference type="InterPro" id="IPR011761">
    <property type="entry name" value="ATP-grasp"/>
</dbReference>
<reference evidence="12 13" key="1">
    <citation type="submission" date="2020-06" db="EMBL/GenBank/DDBJ databases">
        <title>Frischella cerana isolated from Apis cerana gut homogenate.</title>
        <authorList>
            <person name="Wolter L.A."/>
            <person name="Suenami S."/>
            <person name="Miyazaki R."/>
        </authorList>
    </citation>
    <scope>NUCLEOTIDE SEQUENCE [LARGE SCALE GENOMIC DNA]</scope>
    <source>
        <strain evidence="12 13">Ac13</strain>
    </source>
</reference>
<dbReference type="InterPro" id="IPR016185">
    <property type="entry name" value="PreATP-grasp_dom_sf"/>
</dbReference>
<dbReference type="Pfam" id="PF02951">
    <property type="entry name" value="GSH-S_N"/>
    <property type="match status" value="1"/>
</dbReference>
<evidence type="ECO:0000256" key="7">
    <source>
        <dbReference type="ARBA" id="ARBA00022840"/>
    </source>
</evidence>
<dbReference type="InterPro" id="IPR006284">
    <property type="entry name" value="Glut_synth_pro"/>
</dbReference>
<dbReference type="Proteomes" id="UP000651208">
    <property type="component" value="Unassembled WGS sequence"/>
</dbReference>
<dbReference type="NCBIfam" id="TIGR01380">
    <property type="entry name" value="glut_syn"/>
    <property type="match status" value="1"/>
</dbReference>
<evidence type="ECO:0000256" key="4">
    <source>
        <dbReference type="ARBA" id="ARBA00022684"/>
    </source>
</evidence>
<keyword evidence="3 10" id="KW-0436">Ligase</keyword>
<dbReference type="EC" id="6.3.2.3" evidence="10"/>
<dbReference type="RefSeq" id="WP_187755455.1">
    <property type="nucleotide sequence ID" value="NZ_JABURY010000015.1"/>
</dbReference>
<keyword evidence="7 10" id="KW-0067">ATP-binding</keyword>
<evidence type="ECO:0000256" key="8">
    <source>
        <dbReference type="ARBA" id="ARBA00022842"/>
    </source>
</evidence>
<comment type="cofactor">
    <cofactor evidence="2">
        <name>Mg(2+)</name>
        <dbReference type="ChEBI" id="CHEBI:18420"/>
    </cofactor>
</comment>
<evidence type="ECO:0000256" key="6">
    <source>
        <dbReference type="ARBA" id="ARBA00022741"/>
    </source>
</evidence>
<comment type="cofactor">
    <cofactor evidence="1">
        <name>Mn(2+)</name>
        <dbReference type="ChEBI" id="CHEBI:29035"/>
    </cofactor>
</comment>
<dbReference type="PANTHER" id="PTHR21621:SF4">
    <property type="entry name" value="GLUTATHIONE SYNTHETASE"/>
    <property type="match status" value="1"/>
</dbReference>
<comment type="pathway">
    <text evidence="10">Sulfur metabolism; glutathione biosynthesis; glutathione from L-cysteine and L-glutamate: step 2/2.</text>
</comment>
<dbReference type="InterPro" id="IPR013815">
    <property type="entry name" value="ATP_grasp_subdomain_1"/>
</dbReference>
<comment type="caution">
    <text evidence="12">The sequence shown here is derived from an EMBL/GenBank/DDBJ whole genome shotgun (WGS) entry which is preliminary data.</text>
</comment>
<protein>
    <recommendedName>
        <fullName evidence="10">Glutathione synthetase</fullName>
        <ecNumber evidence="10">6.3.2.3</ecNumber>
    </recommendedName>
    <alternativeName>
        <fullName evidence="10">GSH synthetase</fullName>
        <shortName evidence="10">GSH-S</shortName>
        <shortName evidence="10">GSHase</shortName>
    </alternativeName>
    <alternativeName>
        <fullName evidence="10">Glutathione synthase</fullName>
    </alternativeName>
</protein>
<proteinExistence type="inferred from homology"/>
<keyword evidence="8" id="KW-0460">Magnesium</keyword>
<keyword evidence="6 10" id="KW-0547">Nucleotide-binding</keyword>
<evidence type="ECO:0000256" key="2">
    <source>
        <dbReference type="ARBA" id="ARBA00001946"/>
    </source>
</evidence>
<organism evidence="12 13">
    <name type="scientific">Frischella japonica</name>
    <dbReference type="NCBI Taxonomy" id="2741544"/>
    <lineage>
        <taxon>Bacteria</taxon>
        <taxon>Pseudomonadati</taxon>
        <taxon>Pseudomonadota</taxon>
        <taxon>Gammaproteobacteria</taxon>
        <taxon>Orbales</taxon>
        <taxon>Orbaceae</taxon>
        <taxon>Frischella</taxon>
    </lineage>
</organism>
<comment type="similarity">
    <text evidence="10">Belongs to the prokaryotic GSH synthase family.</text>
</comment>
<dbReference type="SUPFAM" id="SSF52440">
    <property type="entry name" value="PreATP-grasp domain"/>
    <property type="match status" value="1"/>
</dbReference>
<dbReference type="Gene3D" id="3.30.1490.20">
    <property type="entry name" value="ATP-grasp fold, A domain"/>
    <property type="match status" value="1"/>
</dbReference>
<sequence length="321" mass="36112">MIKLGIVMDPISQIKLKKDSSFAMLEQAQSRGYQIYYMEMNDLYLEDGQAYATTRTITVYNNKDHWFDLGEEQTIPLGDLDVILMRKDPPFDTEFIYATYILERAEDAGTLVVNKPQSLRDCNEKLFTAWFAQFTPRTLVTRQTALIKQFLQKQHDIILKPLDGMGGASIFRVKVDDPNLSVIIETLTNHNRQYCMAQTYIPAIKEGDKRVLVIDGQPVPFCLARIPQQGETRGNLAAGGHGEVRPLSESDWAIANAIGPKLKEKGLIFVGLDIIGDKLTEINVTSPTCVREIEAANPELSITGMLMDAIETRLNLKDKVK</sequence>
<evidence type="ECO:0000259" key="11">
    <source>
        <dbReference type="PROSITE" id="PS50975"/>
    </source>
</evidence>
<evidence type="ECO:0000313" key="13">
    <source>
        <dbReference type="Proteomes" id="UP000651208"/>
    </source>
</evidence>
<evidence type="ECO:0000256" key="9">
    <source>
        <dbReference type="ARBA" id="ARBA00023211"/>
    </source>
</evidence>
<keyword evidence="5" id="KW-0479">Metal-binding</keyword>
<dbReference type="InterPro" id="IPR004218">
    <property type="entry name" value="GSHS_ATP-bd"/>
</dbReference>
<feature type="domain" description="ATP-grasp" evidence="11">
    <location>
        <begin position="124"/>
        <end position="311"/>
    </location>
</feature>
<keyword evidence="4 10" id="KW-0317">Glutathione biosynthesis</keyword>
<dbReference type="PANTHER" id="PTHR21621">
    <property type="entry name" value="RIBOSOMAL PROTEIN S6 MODIFICATION PROTEIN"/>
    <property type="match status" value="1"/>
</dbReference>
<name>A0ABR7QXR0_9GAMM</name>
<keyword evidence="9" id="KW-0464">Manganese</keyword>
<evidence type="ECO:0000256" key="10">
    <source>
        <dbReference type="HAMAP-Rule" id="MF_00162"/>
    </source>
</evidence>
<dbReference type="HAMAP" id="MF_00162">
    <property type="entry name" value="GSH_S"/>
    <property type="match status" value="1"/>
</dbReference>